<dbReference type="PANTHER" id="PTHR24093">
    <property type="entry name" value="CATION TRANSPORTING ATPASE"/>
    <property type="match status" value="1"/>
</dbReference>
<evidence type="ECO:0000313" key="2">
    <source>
        <dbReference type="EMBL" id="AAB97778.1"/>
    </source>
</evidence>
<dbReference type="PANTHER" id="PTHR24093:SF506">
    <property type="entry name" value="CATION-TRANSPORTING ATPASE PMA1"/>
    <property type="match status" value="1"/>
</dbReference>
<dbReference type="GO" id="GO:0005886">
    <property type="term" value="C:plasma membrane"/>
    <property type="evidence" value="ECO:0007669"/>
    <property type="project" value="TreeGrafter"/>
</dbReference>
<dbReference type="Gene3D" id="3.40.50.1000">
    <property type="entry name" value="HAD superfamily/HAD-like"/>
    <property type="match status" value="1"/>
</dbReference>
<feature type="non-terminal residue" evidence="2">
    <location>
        <position position="263"/>
    </location>
</feature>
<dbReference type="AlphaFoldDB" id="P78691"/>
<evidence type="ECO:0000256" key="1">
    <source>
        <dbReference type="ARBA" id="ARBA00022842"/>
    </source>
</evidence>
<dbReference type="InterPro" id="IPR036412">
    <property type="entry name" value="HAD-like_sf"/>
</dbReference>
<organism evidence="2">
    <name type="scientific">Gigaspora rosea</name>
    <dbReference type="NCBI Taxonomy" id="44941"/>
    <lineage>
        <taxon>Eukaryota</taxon>
        <taxon>Fungi</taxon>
        <taxon>Fungi incertae sedis</taxon>
        <taxon>Mucoromycota</taxon>
        <taxon>Glomeromycotina</taxon>
        <taxon>Glomeromycetes</taxon>
        <taxon>Diversisporales</taxon>
        <taxon>Gigasporaceae</taxon>
        <taxon>Gigaspora</taxon>
    </lineage>
</organism>
<dbReference type="SUPFAM" id="SSF56784">
    <property type="entry name" value="HAD-like"/>
    <property type="match status" value="1"/>
</dbReference>
<dbReference type="GO" id="GO:0005388">
    <property type="term" value="F:P-type calcium transporter activity"/>
    <property type="evidence" value="ECO:0007669"/>
    <property type="project" value="TreeGrafter"/>
</dbReference>
<sequence>ENKMVVRELRTTAETFRIEDTNALRIPDSFKSLVHTAILASPENPFDPMEIAIHSLGARSLLNEEISTQDWVLVKTYPLSSSLLAVTNVCCPRILPSISLLLKVRSKRSPNSVILKVMSWRTSIGTQWQCRKRDYVYLVLHRRKENTALYHKRRRIFPLSLWASWGYTISPRKAVPDAISVCTAAEIRVVMITGDYPGTAIAIAKQIGFPNPNAVLTGTQLSALTVDELTARIDDITIFARVLPEQKLTIVQAFKNRGEVVAM</sequence>
<dbReference type="InterPro" id="IPR023214">
    <property type="entry name" value="HAD_sf"/>
</dbReference>
<reference evidence="2" key="1">
    <citation type="journal article" date="1997" name="Mycologia">
        <title>RNA accumulation and genes expressed in spores of the arbuscular mycorrhizal fungus Gigaspora rosea.</title>
        <authorList>
            <person name="Franken P."/>
            <person name="Lapopin L."/>
            <person name="Meyer-Gauen G."/>
            <person name="Gianinazzi-Pearson V."/>
        </authorList>
    </citation>
    <scope>NUCLEOTIDE SEQUENCE</scope>
</reference>
<dbReference type="EMBL" id="U60451">
    <property type="protein sequence ID" value="AAB97778.1"/>
    <property type="molecule type" value="Genomic_DNA"/>
</dbReference>
<keyword evidence="1" id="KW-0460">Magnesium</keyword>
<feature type="non-terminal residue" evidence="2">
    <location>
        <position position="1"/>
    </location>
</feature>
<name>P78691_9GLOM</name>
<proteinExistence type="predicted"/>
<protein>
    <submittedName>
        <fullName evidence="2">Putative ATPase</fullName>
    </submittedName>
</protein>
<accession>P78691</accession>